<evidence type="ECO:0000313" key="4">
    <source>
        <dbReference type="Proteomes" id="UP001164439"/>
    </source>
</evidence>
<dbReference type="Proteomes" id="UP001164439">
    <property type="component" value="Chromosome"/>
</dbReference>
<reference evidence="3" key="1">
    <citation type="submission" date="2022-12" db="EMBL/GenBank/DDBJ databases">
        <authorList>
            <person name="Ruckert C."/>
            <person name="Busche T."/>
            <person name="Kalinowski J."/>
            <person name="Wittmann C."/>
        </authorList>
    </citation>
    <scope>NUCLEOTIDE SEQUENCE</scope>
    <source>
        <strain evidence="3">DSM 40467</strain>
    </source>
</reference>
<dbReference type="EMBL" id="CP114413">
    <property type="protein sequence ID" value="WAZ26107.1"/>
    <property type="molecule type" value="Genomic_DNA"/>
</dbReference>
<dbReference type="InterPro" id="IPR044058">
    <property type="entry name" value="Lipoprotein_23"/>
</dbReference>
<feature type="chain" id="PRO_5046330016" evidence="2">
    <location>
        <begin position="23"/>
        <end position="202"/>
    </location>
</feature>
<dbReference type="PROSITE" id="PS51257">
    <property type="entry name" value="PROKAR_LIPOPROTEIN"/>
    <property type="match status" value="1"/>
</dbReference>
<feature type="compositionally biased region" description="Low complexity" evidence="1">
    <location>
        <begin position="29"/>
        <end position="45"/>
    </location>
</feature>
<accession>A0ABY7KSM7</accession>
<keyword evidence="2" id="KW-0732">Signal</keyword>
<organism evidence="3 4">
    <name type="scientific">Streptomyces cinnabarinus</name>
    <dbReference type="NCBI Taxonomy" id="67287"/>
    <lineage>
        <taxon>Bacteria</taxon>
        <taxon>Bacillati</taxon>
        <taxon>Actinomycetota</taxon>
        <taxon>Actinomycetes</taxon>
        <taxon>Kitasatosporales</taxon>
        <taxon>Streptomycetaceae</taxon>
        <taxon>Streptomyces</taxon>
    </lineage>
</organism>
<keyword evidence="3" id="KW-0449">Lipoprotein</keyword>
<name>A0ABY7KSM7_9ACTN</name>
<dbReference type="Pfam" id="PF18966">
    <property type="entry name" value="Lipoprotein_23"/>
    <property type="match status" value="1"/>
</dbReference>
<evidence type="ECO:0000256" key="1">
    <source>
        <dbReference type="SAM" id="MobiDB-lite"/>
    </source>
</evidence>
<feature type="region of interest" description="Disordered" evidence="1">
    <location>
        <begin position="22"/>
        <end position="54"/>
    </location>
</feature>
<evidence type="ECO:0000313" key="3">
    <source>
        <dbReference type="EMBL" id="WAZ26107.1"/>
    </source>
</evidence>
<feature type="signal peptide" evidence="2">
    <location>
        <begin position="1"/>
        <end position="22"/>
    </location>
</feature>
<protein>
    <submittedName>
        <fullName evidence="3">Lipoprotein</fullName>
    </submittedName>
</protein>
<sequence length="202" mass="20680">MGRRAACAAVLVVLLTGCSSGAEDKDAKASASPSAAAKDSSVADSGRPLGGKGSDCELPVTFDIAEEWTAESVEAPLDQGPVTLACEVDAKPAGNIGFLRAWTGEPGDGDARSVLEAFVAAQGGVNEEKYGSFTTGGLTGAEVTYVYSNELLEESKQESALAVTTPLGPVVLHLGGLDTEEHKAMLPALELAKKTLRSGRAE</sequence>
<evidence type="ECO:0000256" key="2">
    <source>
        <dbReference type="SAM" id="SignalP"/>
    </source>
</evidence>
<keyword evidence="4" id="KW-1185">Reference proteome</keyword>
<proteinExistence type="predicted"/>
<gene>
    <name evidence="3" type="ORF">STRCI_007653</name>
</gene>